<evidence type="ECO:0000256" key="1">
    <source>
        <dbReference type="ARBA" id="ARBA00022980"/>
    </source>
</evidence>
<keyword evidence="2 3" id="KW-0687">Ribonucleoprotein</keyword>
<dbReference type="RefSeq" id="WP_158349130.1">
    <property type="nucleotide sequence ID" value="NZ_LR025085.1"/>
</dbReference>
<dbReference type="GO" id="GO:0003735">
    <property type="term" value="F:structural constituent of ribosome"/>
    <property type="evidence" value="ECO:0007669"/>
    <property type="project" value="InterPro"/>
</dbReference>
<dbReference type="SUPFAM" id="SSF54565">
    <property type="entry name" value="Ribosomal protein S16"/>
    <property type="match status" value="1"/>
</dbReference>
<dbReference type="HAMAP" id="MF_00385">
    <property type="entry name" value="Ribosomal_bS16"/>
    <property type="match status" value="1"/>
</dbReference>
<dbReference type="NCBIfam" id="TIGR00002">
    <property type="entry name" value="S16"/>
    <property type="match status" value="1"/>
</dbReference>
<dbReference type="Gene3D" id="3.30.1320.10">
    <property type="match status" value="1"/>
</dbReference>
<dbReference type="GO" id="GO:0006412">
    <property type="term" value="P:translation"/>
    <property type="evidence" value="ECO:0007669"/>
    <property type="project" value="UniProtKB-UniRule"/>
</dbReference>
<proteinExistence type="inferred from homology"/>
<evidence type="ECO:0000313" key="4">
    <source>
        <dbReference type="EMBL" id="VAX76653.1"/>
    </source>
</evidence>
<keyword evidence="1 3" id="KW-0689">Ribosomal protein</keyword>
<dbReference type="AlphaFoldDB" id="A0A3B1DWH8"/>
<dbReference type="GO" id="GO:0015935">
    <property type="term" value="C:small ribosomal subunit"/>
    <property type="evidence" value="ECO:0007669"/>
    <property type="project" value="TreeGrafter"/>
</dbReference>
<name>A0A3B1DWH8_9GAMM</name>
<dbReference type="InterPro" id="IPR023803">
    <property type="entry name" value="Ribosomal_bS16_dom_sf"/>
</dbReference>
<dbReference type="GO" id="GO:0005737">
    <property type="term" value="C:cytoplasm"/>
    <property type="evidence" value="ECO:0007669"/>
    <property type="project" value="UniProtKB-ARBA"/>
</dbReference>
<dbReference type="OrthoDB" id="9807878at2"/>
<dbReference type="Pfam" id="PF00886">
    <property type="entry name" value="Ribosomal_S16"/>
    <property type="match status" value="1"/>
</dbReference>
<sequence>MIKIKLARHGVKKKPFYKIVISDVRSPRDGKFIERVGYFNPFAQKKEIRVHFYDDRVKYWLKRGAKTSNTVKNLLLAYQKKK</sequence>
<dbReference type="STRING" id="1921549.GCA_900128825_00255"/>
<dbReference type="PANTHER" id="PTHR12919:SF20">
    <property type="entry name" value="SMALL RIBOSOMAL SUBUNIT PROTEIN BS16M"/>
    <property type="match status" value="1"/>
</dbReference>
<organism evidence="4 5">
    <name type="scientific">Buchnera aphidicola</name>
    <name type="common">Cinara strobi</name>
    <dbReference type="NCBI Taxonomy" id="1921549"/>
    <lineage>
        <taxon>Bacteria</taxon>
        <taxon>Pseudomonadati</taxon>
        <taxon>Pseudomonadota</taxon>
        <taxon>Gammaproteobacteria</taxon>
        <taxon>Enterobacterales</taxon>
        <taxon>Erwiniaceae</taxon>
        <taxon>Buchnera</taxon>
    </lineage>
</organism>
<evidence type="ECO:0000256" key="2">
    <source>
        <dbReference type="ARBA" id="ARBA00023274"/>
    </source>
</evidence>
<protein>
    <recommendedName>
        <fullName evidence="3">Small ribosomal subunit protein bS16</fullName>
    </recommendedName>
</protein>
<evidence type="ECO:0000256" key="3">
    <source>
        <dbReference type="HAMAP-Rule" id="MF_00385"/>
    </source>
</evidence>
<accession>A0A3B1DWH8</accession>
<comment type="similarity">
    <text evidence="3">Belongs to the bacterial ribosomal protein bS16 family.</text>
</comment>
<dbReference type="EMBL" id="LR025085">
    <property type="protein sequence ID" value="VAX76653.1"/>
    <property type="molecule type" value="Genomic_DNA"/>
</dbReference>
<dbReference type="PANTHER" id="PTHR12919">
    <property type="entry name" value="30S RIBOSOMAL PROTEIN S16"/>
    <property type="match status" value="1"/>
</dbReference>
<dbReference type="InterPro" id="IPR000307">
    <property type="entry name" value="Ribosomal_bS16"/>
</dbReference>
<dbReference type="Proteomes" id="UP000271849">
    <property type="component" value="Chromosome"/>
</dbReference>
<evidence type="ECO:0000313" key="5">
    <source>
        <dbReference type="Proteomes" id="UP000271849"/>
    </source>
</evidence>
<reference evidence="5" key="1">
    <citation type="submission" date="2018-09" db="EMBL/GenBank/DDBJ databases">
        <authorList>
            <person name="Manzano-Marin A."/>
            <person name="Manzano-Marin A."/>
        </authorList>
    </citation>
    <scope>NUCLEOTIDE SEQUENCE [LARGE SCALE GENOMIC DNA]</scope>
    <source>
        <strain evidence="5">BuCistrobi</strain>
    </source>
</reference>
<gene>
    <name evidence="3 4" type="primary">rpsP</name>
    <name evidence="4" type="ORF">BUCINSTRO3249_0256</name>
</gene>